<dbReference type="Proteomes" id="UP000070449">
    <property type="component" value="Unassembled WGS sequence"/>
</dbReference>
<reference evidence="1 2" key="1">
    <citation type="submission" date="2015-02" db="EMBL/GenBank/DDBJ databases">
        <title>Improved understanding of the partial-nitritation anammox process through 23 genomes representing the majority of the microbial community.</title>
        <authorList>
            <person name="Speth D.R."/>
            <person name="In T Zandt M."/>
            <person name="Guerrero Cruz S."/>
            <person name="Jetten M.S."/>
            <person name="Dutilh B.E."/>
        </authorList>
    </citation>
    <scope>NUCLEOTIDE SEQUENCE [LARGE SCALE GENOMIC DNA]</scope>
    <source>
        <strain evidence="1">OLB21</strain>
    </source>
</reference>
<gene>
    <name evidence="1" type="ORF">UZ20_WS6002000221</name>
</gene>
<organism evidence="1 2">
    <name type="scientific">candidate division WS6 bacterium OLB21</name>
    <dbReference type="NCBI Taxonomy" id="1617427"/>
    <lineage>
        <taxon>Bacteria</taxon>
        <taxon>Candidatus Dojkabacteria</taxon>
    </lineage>
</organism>
<evidence type="ECO:0008006" key="3">
    <source>
        <dbReference type="Google" id="ProtNLM"/>
    </source>
</evidence>
<proteinExistence type="predicted"/>
<evidence type="ECO:0000313" key="2">
    <source>
        <dbReference type="Proteomes" id="UP000070449"/>
    </source>
</evidence>
<protein>
    <recommendedName>
        <fullName evidence="3">HTH HARE-type domain-containing protein</fullName>
    </recommendedName>
</protein>
<comment type="caution">
    <text evidence="1">The sequence shown here is derived from an EMBL/GenBank/DDBJ whole genome shotgun (WGS) entry which is preliminary data.</text>
</comment>
<accession>A0A136KKF9</accession>
<name>A0A136KKF9_9BACT</name>
<sequence>MEVETKTDKVYRLLFELLQQNPTGLRWHKLLEDIQMIAPELHPKTINGCIWKLVEKYPDKVYKPEKGLFRLKT</sequence>
<evidence type="ECO:0000313" key="1">
    <source>
        <dbReference type="EMBL" id="KXK09912.1"/>
    </source>
</evidence>
<dbReference type="STRING" id="1617427.UZ20_WS6002000221"/>
<dbReference type="AlphaFoldDB" id="A0A136KKF9"/>
<dbReference type="EMBL" id="JYPD01000011">
    <property type="protein sequence ID" value="KXK09912.1"/>
    <property type="molecule type" value="Genomic_DNA"/>
</dbReference>